<gene>
    <name evidence="2" type="ORF">KV397_10695</name>
</gene>
<feature type="transmembrane region" description="Helical" evidence="1">
    <location>
        <begin position="57"/>
        <end position="78"/>
    </location>
</feature>
<reference evidence="2 3" key="1">
    <citation type="submission" date="2021-06" db="EMBL/GenBank/DDBJ databases">
        <title>Genome-based taxonomic framework of Microbacterium strains isolated from marine environment, the description of four new species and reclassification of four preexisting species.</title>
        <authorList>
            <person name="Lee S.D."/>
            <person name="Kim S.-M."/>
            <person name="Byeon Y.-S."/>
            <person name="Yang H.L."/>
            <person name="Kim I.S."/>
        </authorList>
    </citation>
    <scope>NUCLEOTIDE SEQUENCE [LARGE SCALE GENOMIC DNA]</scope>
    <source>
        <strain evidence="2 3">KSW4-10</strain>
    </source>
</reference>
<evidence type="ECO:0000313" key="3">
    <source>
        <dbReference type="Proteomes" id="UP000830631"/>
    </source>
</evidence>
<evidence type="ECO:0000313" key="2">
    <source>
        <dbReference type="EMBL" id="UPL18184.1"/>
    </source>
</evidence>
<keyword evidence="3" id="KW-1185">Reference proteome</keyword>
<dbReference type="RefSeq" id="WP_131491919.1">
    <property type="nucleotide sequence ID" value="NZ_CP078078.1"/>
</dbReference>
<organism evidence="2 3">
    <name type="scientific">Microbacterium aurugineum</name>
    <dbReference type="NCBI Taxonomy" id="2851642"/>
    <lineage>
        <taxon>Bacteria</taxon>
        <taxon>Bacillati</taxon>
        <taxon>Actinomycetota</taxon>
        <taxon>Actinomycetes</taxon>
        <taxon>Micrococcales</taxon>
        <taxon>Microbacteriaceae</taxon>
        <taxon>Microbacterium</taxon>
    </lineage>
</organism>
<keyword evidence="1" id="KW-0472">Membrane</keyword>
<name>A0ABY4IZL8_9MICO</name>
<dbReference type="EMBL" id="CP078078">
    <property type="protein sequence ID" value="UPL18184.1"/>
    <property type="molecule type" value="Genomic_DNA"/>
</dbReference>
<dbReference type="Proteomes" id="UP000830631">
    <property type="component" value="Chromosome"/>
</dbReference>
<keyword evidence="1" id="KW-1133">Transmembrane helix</keyword>
<proteinExistence type="predicted"/>
<protein>
    <submittedName>
        <fullName evidence="2">Uncharacterized protein</fullName>
    </submittedName>
</protein>
<accession>A0ABY4IZL8</accession>
<keyword evidence="1" id="KW-0812">Transmembrane</keyword>
<sequence length="95" mass="9660">MYILLALIGACALGIAVHFLISGRELRGVALAPAVATAVSAITYTGLQWAGVGEDSIWLWLASVLGAPVVAALVTVAITGMRKRSDADAKAALGI</sequence>
<evidence type="ECO:0000256" key="1">
    <source>
        <dbReference type="SAM" id="Phobius"/>
    </source>
</evidence>